<keyword evidence="7" id="KW-0804">Transcription</keyword>
<dbReference type="PROSITE" id="PS50110">
    <property type="entry name" value="RESPONSE_REGULATORY"/>
    <property type="match status" value="1"/>
</dbReference>
<feature type="domain" description="HTH araC/xylS-type" evidence="9">
    <location>
        <begin position="294"/>
        <end position="391"/>
    </location>
</feature>
<proteinExistence type="predicted"/>
<dbReference type="Gene3D" id="3.40.50.2300">
    <property type="match status" value="1"/>
</dbReference>
<dbReference type="SUPFAM" id="SSF46689">
    <property type="entry name" value="Homeodomain-like"/>
    <property type="match status" value="1"/>
</dbReference>
<dbReference type="SUPFAM" id="SSF52172">
    <property type="entry name" value="CheY-like"/>
    <property type="match status" value="1"/>
</dbReference>
<dbReference type="PRINTS" id="PR00032">
    <property type="entry name" value="HTHARAC"/>
</dbReference>
<dbReference type="InterPro" id="IPR051552">
    <property type="entry name" value="HptR"/>
</dbReference>
<dbReference type="SMART" id="SM00342">
    <property type="entry name" value="HTH_ARAC"/>
    <property type="match status" value="1"/>
</dbReference>
<keyword evidence="4" id="KW-0902">Two-component regulatory system</keyword>
<feature type="modified residue" description="4-aspartylphosphate" evidence="8">
    <location>
        <position position="55"/>
    </location>
</feature>
<dbReference type="InterPro" id="IPR009057">
    <property type="entry name" value="Homeodomain-like_sf"/>
</dbReference>
<evidence type="ECO:0000256" key="2">
    <source>
        <dbReference type="ARBA" id="ARBA00022490"/>
    </source>
</evidence>
<dbReference type="Pfam" id="PF12833">
    <property type="entry name" value="HTH_18"/>
    <property type="match status" value="1"/>
</dbReference>
<keyword evidence="6" id="KW-0238">DNA-binding</keyword>
<evidence type="ECO:0000256" key="4">
    <source>
        <dbReference type="ARBA" id="ARBA00023012"/>
    </source>
</evidence>
<dbReference type="SMART" id="SM00448">
    <property type="entry name" value="REC"/>
    <property type="match status" value="1"/>
</dbReference>
<dbReference type="Gene3D" id="1.10.10.60">
    <property type="entry name" value="Homeodomain-like"/>
    <property type="match status" value="2"/>
</dbReference>
<evidence type="ECO:0000256" key="3">
    <source>
        <dbReference type="ARBA" id="ARBA00022553"/>
    </source>
</evidence>
<keyword evidence="2" id="KW-0963">Cytoplasm</keyword>
<dbReference type="Pfam" id="PF00072">
    <property type="entry name" value="Response_reg"/>
    <property type="match status" value="1"/>
</dbReference>
<accession>A0A975F068</accession>
<sequence length="395" mass="45348">MYSVILADDEPLVLDGLECIIPWEELGFEIRGKAYDGEELIKLVDKYRPSVVVTDIQMPVYTGLECISKIRNINPKTKILILSGYATFEYAKTALSYGITGYLLKPINSKELTGFLERIKDTIEREEKQSAFRAIALNDMMREYLDGNLPGKTLKDIFSFFEIEKMPSFFVLVVIEPLSVLSEDGDKKRSAVYYIENLVDKTGAGIFIPYSNSHIVLLIYNKNYLDDDRRAINDLINEIKNFCFANFSIEIKAFCSNVLSLDEVNEDLKSVIKLCIKNMQIELKKHSVTESMIEDISNYVEKNYCTVTRNFVAEYFNINPSYLSQSFQKYKGMSFIDFVTEVRIKNAKRLLQTTDMKIQVIAEEVGYCSSQHFAKVFKKSTGIMPSAFRDNLFQI</sequence>
<evidence type="ECO:0000259" key="9">
    <source>
        <dbReference type="PROSITE" id="PS01124"/>
    </source>
</evidence>
<organism evidence="11 12">
    <name type="scientific">Treponema parvum</name>
    <dbReference type="NCBI Taxonomy" id="138851"/>
    <lineage>
        <taxon>Bacteria</taxon>
        <taxon>Pseudomonadati</taxon>
        <taxon>Spirochaetota</taxon>
        <taxon>Spirochaetia</taxon>
        <taxon>Spirochaetales</taxon>
        <taxon>Treponemataceae</taxon>
        <taxon>Treponema</taxon>
    </lineage>
</organism>
<name>A0A975F068_9SPIR</name>
<dbReference type="InterPro" id="IPR020449">
    <property type="entry name" value="Tscrpt_reg_AraC-type_HTH"/>
</dbReference>
<keyword evidence="3 8" id="KW-0597">Phosphoprotein</keyword>
<comment type="subcellular location">
    <subcellularLocation>
        <location evidence="1">Cytoplasm</location>
    </subcellularLocation>
</comment>
<dbReference type="InterPro" id="IPR001789">
    <property type="entry name" value="Sig_transdc_resp-reg_receiver"/>
</dbReference>
<keyword evidence="5" id="KW-0805">Transcription regulation</keyword>
<evidence type="ECO:0000256" key="1">
    <source>
        <dbReference type="ARBA" id="ARBA00004496"/>
    </source>
</evidence>
<dbReference type="GO" id="GO:0003700">
    <property type="term" value="F:DNA-binding transcription factor activity"/>
    <property type="evidence" value="ECO:0007669"/>
    <property type="project" value="InterPro"/>
</dbReference>
<evidence type="ECO:0000259" key="10">
    <source>
        <dbReference type="PROSITE" id="PS50110"/>
    </source>
</evidence>
<dbReference type="CDD" id="cd17536">
    <property type="entry name" value="REC_YesN-like"/>
    <property type="match status" value="1"/>
</dbReference>
<evidence type="ECO:0000256" key="5">
    <source>
        <dbReference type="ARBA" id="ARBA00023015"/>
    </source>
</evidence>
<evidence type="ECO:0000256" key="6">
    <source>
        <dbReference type="ARBA" id="ARBA00023125"/>
    </source>
</evidence>
<reference evidence="11" key="1">
    <citation type="submission" date="2020-05" db="EMBL/GenBank/DDBJ databases">
        <authorList>
            <person name="Zeng H."/>
            <person name="Chan Y.K."/>
            <person name="Watt R.M."/>
        </authorList>
    </citation>
    <scope>NUCLEOTIDE SEQUENCE</scope>
    <source>
        <strain evidence="11">ATCC 700773</strain>
    </source>
</reference>
<evidence type="ECO:0000313" key="12">
    <source>
        <dbReference type="Proteomes" id="UP000671995"/>
    </source>
</evidence>
<dbReference type="AlphaFoldDB" id="A0A975F068"/>
<dbReference type="EMBL" id="CP054257">
    <property type="protein sequence ID" value="QTQ11963.1"/>
    <property type="molecule type" value="Genomic_DNA"/>
</dbReference>
<dbReference type="InterPro" id="IPR018060">
    <property type="entry name" value="HTH_AraC"/>
</dbReference>
<gene>
    <name evidence="11" type="ORF">HRI96_07015</name>
</gene>
<evidence type="ECO:0000256" key="7">
    <source>
        <dbReference type="ARBA" id="ARBA00023163"/>
    </source>
</evidence>
<dbReference type="Proteomes" id="UP000671995">
    <property type="component" value="Chromosome"/>
</dbReference>
<protein>
    <submittedName>
        <fullName evidence="11">Response regulator</fullName>
    </submittedName>
</protein>
<feature type="domain" description="Response regulatory" evidence="10">
    <location>
        <begin position="3"/>
        <end position="120"/>
    </location>
</feature>
<dbReference type="GO" id="GO:0000160">
    <property type="term" value="P:phosphorelay signal transduction system"/>
    <property type="evidence" value="ECO:0007669"/>
    <property type="project" value="UniProtKB-KW"/>
</dbReference>
<dbReference type="GO" id="GO:0043565">
    <property type="term" value="F:sequence-specific DNA binding"/>
    <property type="evidence" value="ECO:0007669"/>
    <property type="project" value="InterPro"/>
</dbReference>
<dbReference type="PANTHER" id="PTHR42713">
    <property type="entry name" value="HISTIDINE KINASE-RELATED"/>
    <property type="match status" value="1"/>
</dbReference>
<reference evidence="11" key="2">
    <citation type="journal article" date="2021" name="Microbiol. Resour. Announc.">
        <title>Complete Genome Sequences of Three Human Oral Treponema parvum Isolates.</title>
        <authorList>
            <person name="Zeng H."/>
            <person name="Watt R.M."/>
        </authorList>
    </citation>
    <scope>NUCLEOTIDE SEQUENCE</scope>
    <source>
        <strain evidence="11">ATCC 700773</strain>
    </source>
</reference>
<evidence type="ECO:0000313" key="11">
    <source>
        <dbReference type="EMBL" id="QTQ11963.1"/>
    </source>
</evidence>
<dbReference type="PANTHER" id="PTHR42713:SF3">
    <property type="entry name" value="TRANSCRIPTIONAL REGULATORY PROTEIN HPTR"/>
    <property type="match status" value="1"/>
</dbReference>
<dbReference type="RefSeq" id="WP_210116677.1">
    <property type="nucleotide sequence ID" value="NZ_CP054257.1"/>
</dbReference>
<evidence type="ECO:0000256" key="8">
    <source>
        <dbReference type="PROSITE-ProRule" id="PRU00169"/>
    </source>
</evidence>
<dbReference type="PROSITE" id="PS01124">
    <property type="entry name" value="HTH_ARAC_FAMILY_2"/>
    <property type="match status" value="1"/>
</dbReference>
<dbReference type="GO" id="GO:0005737">
    <property type="term" value="C:cytoplasm"/>
    <property type="evidence" value="ECO:0007669"/>
    <property type="project" value="UniProtKB-SubCell"/>
</dbReference>
<dbReference type="InterPro" id="IPR011006">
    <property type="entry name" value="CheY-like_superfamily"/>
</dbReference>